<keyword evidence="6" id="KW-0805">Transcription regulation</keyword>
<evidence type="ECO:0000256" key="4">
    <source>
        <dbReference type="ARBA" id="ARBA00022771"/>
    </source>
</evidence>
<evidence type="ECO:0000256" key="2">
    <source>
        <dbReference type="ARBA" id="ARBA00022723"/>
    </source>
</evidence>
<evidence type="ECO:0000256" key="5">
    <source>
        <dbReference type="ARBA" id="ARBA00022833"/>
    </source>
</evidence>
<evidence type="ECO:0000256" key="11">
    <source>
        <dbReference type="SAM" id="MobiDB-lite"/>
    </source>
</evidence>
<feature type="region of interest" description="Disordered" evidence="11">
    <location>
        <begin position="127"/>
        <end position="146"/>
    </location>
</feature>
<dbReference type="PANTHER" id="PTHR14196:SF10">
    <property type="entry name" value="C2H2-TYPE DOMAIN-CONTAINING PROTEIN"/>
    <property type="match status" value="1"/>
</dbReference>
<dbReference type="FunFam" id="3.30.160.60:FF:001499">
    <property type="entry name" value="Zinc finger protein"/>
    <property type="match status" value="1"/>
</dbReference>
<feature type="compositionally biased region" description="Low complexity" evidence="11">
    <location>
        <begin position="79"/>
        <end position="97"/>
    </location>
</feature>
<evidence type="ECO:0000256" key="3">
    <source>
        <dbReference type="ARBA" id="ARBA00022737"/>
    </source>
</evidence>
<accession>A0AAV2QXA2</accession>
<dbReference type="Pfam" id="PF00096">
    <property type="entry name" value="zf-C2H2"/>
    <property type="match status" value="1"/>
</dbReference>
<feature type="region of interest" description="Disordered" evidence="11">
    <location>
        <begin position="208"/>
        <end position="250"/>
    </location>
</feature>
<dbReference type="InterPro" id="IPR050717">
    <property type="entry name" value="C2H2-ZF_Transcription_Reg"/>
</dbReference>
<dbReference type="SUPFAM" id="SSF57667">
    <property type="entry name" value="beta-beta-alpha zinc fingers"/>
    <property type="match status" value="1"/>
</dbReference>
<dbReference type="PROSITE" id="PS50157">
    <property type="entry name" value="ZINC_FINGER_C2H2_2"/>
    <property type="match status" value="2"/>
</dbReference>
<keyword evidence="9" id="KW-0539">Nucleus</keyword>
<evidence type="ECO:0000313" key="14">
    <source>
        <dbReference type="Proteomes" id="UP001497623"/>
    </source>
</evidence>
<dbReference type="PROSITE" id="PS00028">
    <property type="entry name" value="ZINC_FINGER_C2H2_1"/>
    <property type="match status" value="2"/>
</dbReference>
<dbReference type="InterPro" id="IPR036236">
    <property type="entry name" value="Znf_C2H2_sf"/>
</dbReference>
<dbReference type="GO" id="GO:0009880">
    <property type="term" value="P:embryonic pattern specification"/>
    <property type="evidence" value="ECO:0007669"/>
    <property type="project" value="TreeGrafter"/>
</dbReference>
<name>A0AAV2QXA2_MEGNR</name>
<keyword evidence="2" id="KW-0479">Metal-binding</keyword>
<dbReference type="GO" id="GO:0048619">
    <property type="term" value="P:embryonic hindgut morphogenesis"/>
    <property type="evidence" value="ECO:0007669"/>
    <property type="project" value="TreeGrafter"/>
</dbReference>
<evidence type="ECO:0000256" key="9">
    <source>
        <dbReference type="ARBA" id="ARBA00023242"/>
    </source>
</evidence>
<sequence length="450" mass="49577">MKFYPVPADSPDGVSAWVHEDLLEPRYGSHQADSAKTTSVMDPLDSFLPEMPNNDHLPTPSGNFAELKPLEPLDYLTASPDTSASSRLDSSTSSHSPGSQYKGAITNSNTFLGYTGLSEVSTTTNISPTIKQEQPQQTTFSSLQSSDSITQEIDDIASLIGSAIADNVHTSISSIMLPETLEPINVPEFQDIEAFFESMSGGTHVKVEPQSDPLINSTMSPTGLSPTSITQQLQQSSNNDHSEYPHTTSTTPMLQQLLAAGAVTNNNYLHGLVTESSYRKSENFSPILQARLTQGLKDVGSGLLKPDPMFSTSQYSYRDLNTLDTYTVTTTDDFLISKFDPRSYLDKSMLSPDSNDRFCLDSFGSKNKNRNRKNHGGMAKLPIATEGTKDKPIHRCTVCNRGFLNKSNIKVHLRTHTGEKPFKCETCGKAFRQKAHLLKHYQIHKRVTRD</sequence>
<feature type="domain" description="C2H2-type" evidence="12">
    <location>
        <begin position="394"/>
        <end position="421"/>
    </location>
</feature>
<evidence type="ECO:0000313" key="13">
    <source>
        <dbReference type="EMBL" id="CAL4099690.1"/>
    </source>
</evidence>
<dbReference type="FunFam" id="3.30.160.60:FF:001385">
    <property type="entry name" value="zinc finger protein 774"/>
    <property type="match status" value="1"/>
</dbReference>
<keyword evidence="3" id="KW-0677">Repeat</keyword>
<protein>
    <recommendedName>
        <fullName evidence="12">C2H2-type domain-containing protein</fullName>
    </recommendedName>
</protein>
<feature type="region of interest" description="Disordered" evidence="11">
    <location>
        <begin position="42"/>
        <end position="102"/>
    </location>
</feature>
<gene>
    <name evidence="13" type="ORF">MNOR_LOCUS16558</name>
</gene>
<dbReference type="AlphaFoldDB" id="A0AAV2QXA2"/>
<keyword evidence="14" id="KW-1185">Reference proteome</keyword>
<evidence type="ECO:0000256" key="10">
    <source>
        <dbReference type="PROSITE-ProRule" id="PRU00042"/>
    </source>
</evidence>
<dbReference type="Proteomes" id="UP001497623">
    <property type="component" value="Unassembled WGS sequence"/>
</dbReference>
<dbReference type="GO" id="GO:0000977">
    <property type="term" value="F:RNA polymerase II transcription regulatory region sequence-specific DNA binding"/>
    <property type="evidence" value="ECO:0007669"/>
    <property type="project" value="TreeGrafter"/>
</dbReference>
<dbReference type="Gene3D" id="3.30.160.60">
    <property type="entry name" value="Classic Zinc Finger"/>
    <property type="match status" value="2"/>
</dbReference>
<evidence type="ECO:0000256" key="6">
    <source>
        <dbReference type="ARBA" id="ARBA00023015"/>
    </source>
</evidence>
<keyword evidence="8" id="KW-0804">Transcription</keyword>
<dbReference type="GO" id="GO:0000981">
    <property type="term" value="F:DNA-binding transcription factor activity, RNA polymerase II-specific"/>
    <property type="evidence" value="ECO:0007669"/>
    <property type="project" value="TreeGrafter"/>
</dbReference>
<evidence type="ECO:0000256" key="1">
    <source>
        <dbReference type="ARBA" id="ARBA00004123"/>
    </source>
</evidence>
<evidence type="ECO:0000259" key="12">
    <source>
        <dbReference type="PROSITE" id="PS50157"/>
    </source>
</evidence>
<evidence type="ECO:0000256" key="8">
    <source>
        <dbReference type="ARBA" id="ARBA00023163"/>
    </source>
</evidence>
<dbReference type="InterPro" id="IPR013087">
    <property type="entry name" value="Znf_C2H2_type"/>
</dbReference>
<comment type="subcellular location">
    <subcellularLocation>
        <location evidence="1">Nucleus</location>
    </subcellularLocation>
</comment>
<comment type="caution">
    <text evidence="13">The sequence shown here is derived from an EMBL/GenBank/DDBJ whole genome shotgun (WGS) entry which is preliminary data.</text>
</comment>
<feature type="domain" description="C2H2-type" evidence="12">
    <location>
        <begin position="422"/>
        <end position="444"/>
    </location>
</feature>
<organism evidence="13 14">
    <name type="scientific">Meganyctiphanes norvegica</name>
    <name type="common">Northern krill</name>
    <name type="synonym">Thysanopoda norvegica</name>
    <dbReference type="NCBI Taxonomy" id="48144"/>
    <lineage>
        <taxon>Eukaryota</taxon>
        <taxon>Metazoa</taxon>
        <taxon>Ecdysozoa</taxon>
        <taxon>Arthropoda</taxon>
        <taxon>Crustacea</taxon>
        <taxon>Multicrustacea</taxon>
        <taxon>Malacostraca</taxon>
        <taxon>Eumalacostraca</taxon>
        <taxon>Eucarida</taxon>
        <taxon>Euphausiacea</taxon>
        <taxon>Euphausiidae</taxon>
        <taxon>Meganyctiphanes</taxon>
    </lineage>
</organism>
<feature type="compositionally biased region" description="Polar residues" evidence="11">
    <location>
        <begin position="213"/>
        <end position="250"/>
    </location>
</feature>
<dbReference type="PANTHER" id="PTHR14196">
    <property type="entry name" value="ODD-SKIPPED - RELATED"/>
    <property type="match status" value="1"/>
</dbReference>
<dbReference type="EMBL" id="CAXKWB010010942">
    <property type="protein sequence ID" value="CAL4099690.1"/>
    <property type="molecule type" value="Genomic_DNA"/>
</dbReference>
<proteinExistence type="predicted"/>
<keyword evidence="5" id="KW-0862">Zinc</keyword>
<keyword evidence="7" id="KW-0238">DNA-binding</keyword>
<reference evidence="13 14" key="1">
    <citation type="submission" date="2024-05" db="EMBL/GenBank/DDBJ databases">
        <authorList>
            <person name="Wallberg A."/>
        </authorList>
    </citation>
    <scope>NUCLEOTIDE SEQUENCE [LARGE SCALE GENOMIC DNA]</scope>
</reference>
<evidence type="ECO:0000256" key="7">
    <source>
        <dbReference type="ARBA" id="ARBA00023125"/>
    </source>
</evidence>
<dbReference type="GO" id="GO:0008270">
    <property type="term" value="F:zinc ion binding"/>
    <property type="evidence" value="ECO:0007669"/>
    <property type="project" value="UniProtKB-KW"/>
</dbReference>
<dbReference type="SMART" id="SM00355">
    <property type="entry name" value="ZnF_C2H2"/>
    <property type="match status" value="2"/>
</dbReference>
<keyword evidence="4 10" id="KW-0863">Zinc-finger</keyword>
<dbReference type="GO" id="GO:0005634">
    <property type="term" value="C:nucleus"/>
    <property type="evidence" value="ECO:0007669"/>
    <property type="project" value="UniProtKB-SubCell"/>
</dbReference>